<evidence type="ECO:0000256" key="1">
    <source>
        <dbReference type="ARBA" id="ARBA00004123"/>
    </source>
</evidence>
<keyword evidence="9" id="KW-0539">Nucleus</keyword>
<dbReference type="PROSITE" id="PS00028">
    <property type="entry name" value="ZINC_FINGER_C2H2_1"/>
    <property type="match status" value="1"/>
</dbReference>
<dbReference type="RefSeq" id="XP_028333263.1">
    <property type="nucleotide sequence ID" value="XM_028477462.1"/>
</dbReference>
<gene>
    <name evidence="14" type="primary">LOC102974803</name>
</gene>
<dbReference type="AlphaFoldDB" id="A0A455ACB9"/>
<dbReference type="GO" id="GO:0008270">
    <property type="term" value="F:zinc ion binding"/>
    <property type="evidence" value="ECO:0007669"/>
    <property type="project" value="UniProtKB-KW"/>
</dbReference>
<dbReference type="FunFam" id="3.30.160.60:FF:002863">
    <property type="entry name" value="Zinc finger protein 671"/>
    <property type="match status" value="1"/>
</dbReference>
<reference evidence="14" key="1">
    <citation type="submission" date="2025-08" db="UniProtKB">
        <authorList>
            <consortium name="RefSeq"/>
        </authorList>
    </citation>
    <scope>IDENTIFICATION</scope>
    <source>
        <tissue evidence="14">Muscle</tissue>
    </source>
</reference>
<evidence type="ECO:0000313" key="14">
    <source>
        <dbReference type="RefSeq" id="XP_028333263.1"/>
    </source>
</evidence>
<dbReference type="PROSITE" id="PS50157">
    <property type="entry name" value="ZINC_FINGER_C2H2_2"/>
    <property type="match status" value="1"/>
</dbReference>
<dbReference type="InterPro" id="IPR036236">
    <property type="entry name" value="Znf_C2H2_sf"/>
</dbReference>
<keyword evidence="3" id="KW-0677">Repeat</keyword>
<dbReference type="Pfam" id="PF01352">
    <property type="entry name" value="KRAB"/>
    <property type="match status" value="1"/>
</dbReference>
<dbReference type="PANTHER" id="PTHR23232:SF159">
    <property type="entry name" value="KRAB DOMAIN-CONTAINING PROTEIN"/>
    <property type="match status" value="1"/>
</dbReference>
<evidence type="ECO:0000256" key="6">
    <source>
        <dbReference type="ARBA" id="ARBA00023015"/>
    </source>
</evidence>
<comment type="subcellular location">
    <subcellularLocation>
        <location evidence="1">Nucleus</location>
    </subcellularLocation>
</comment>
<evidence type="ECO:0000256" key="7">
    <source>
        <dbReference type="ARBA" id="ARBA00023125"/>
    </source>
</evidence>
<evidence type="ECO:0000256" key="3">
    <source>
        <dbReference type="ARBA" id="ARBA00022737"/>
    </source>
</evidence>
<keyword evidence="4 10" id="KW-0863">Zinc-finger</keyword>
<dbReference type="Gene3D" id="3.30.160.60">
    <property type="entry name" value="Classic Zinc Finger"/>
    <property type="match status" value="2"/>
</dbReference>
<dbReference type="PROSITE" id="PS50805">
    <property type="entry name" value="KRAB"/>
    <property type="match status" value="1"/>
</dbReference>
<evidence type="ECO:0000256" key="2">
    <source>
        <dbReference type="ARBA" id="ARBA00022723"/>
    </source>
</evidence>
<evidence type="ECO:0000256" key="4">
    <source>
        <dbReference type="ARBA" id="ARBA00022771"/>
    </source>
</evidence>
<evidence type="ECO:0000256" key="10">
    <source>
        <dbReference type="PROSITE-ProRule" id="PRU00042"/>
    </source>
</evidence>
<dbReference type="InterPro" id="IPR050169">
    <property type="entry name" value="Krueppel_C2H2_ZnF"/>
</dbReference>
<keyword evidence="13" id="KW-1185">Reference proteome</keyword>
<dbReference type="GO" id="GO:0005634">
    <property type="term" value="C:nucleus"/>
    <property type="evidence" value="ECO:0007669"/>
    <property type="project" value="UniProtKB-SubCell"/>
</dbReference>
<keyword evidence="5" id="KW-0862">Zinc</keyword>
<evidence type="ECO:0000259" key="12">
    <source>
        <dbReference type="PROSITE" id="PS50805"/>
    </source>
</evidence>
<evidence type="ECO:0000256" key="5">
    <source>
        <dbReference type="ARBA" id="ARBA00022833"/>
    </source>
</evidence>
<evidence type="ECO:0000256" key="9">
    <source>
        <dbReference type="ARBA" id="ARBA00023242"/>
    </source>
</evidence>
<keyword evidence="8" id="KW-0804">Transcription</keyword>
<dbReference type="CDD" id="cd07765">
    <property type="entry name" value="KRAB_A-box"/>
    <property type="match status" value="1"/>
</dbReference>
<dbReference type="Proteomes" id="UP000248484">
    <property type="component" value="Chromosome 17"/>
</dbReference>
<dbReference type="Gene3D" id="6.10.140.140">
    <property type="match status" value="1"/>
</dbReference>
<organism evidence="13 14">
    <name type="scientific">Physeter macrocephalus</name>
    <name type="common">Sperm whale</name>
    <name type="synonym">Physeter catodon</name>
    <dbReference type="NCBI Taxonomy" id="9755"/>
    <lineage>
        <taxon>Eukaryota</taxon>
        <taxon>Metazoa</taxon>
        <taxon>Chordata</taxon>
        <taxon>Craniata</taxon>
        <taxon>Vertebrata</taxon>
        <taxon>Euteleostomi</taxon>
        <taxon>Mammalia</taxon>
        <taxon>Eutheria</taxon>
        <taxon>Laurasiatheria</taxon>
        <taxon>Artiodactyla</taxon>
        <taxon>Whippomorpha</taxon>
        <taxon>Cetacea</taxon>
        <taxon>Odontoceti</taxon>
        <taxon>Physeteridae</taxon>
        <taxon>Physeter</taxon>
    </lineage>
</organism>
<sequence>MAAAAPRDPRQVGVTFEDIAVYFSWEEWRLLDEAQIRLYLDVMLESYALISSLGCCCGAEDAEAPFEQIASLGVSQARTPKAALSSQKTHPCEMCGPVLRNVFHLAEDQETQHSQKLLRCGACVKLFYFSANFKQHQEQHMGEKTLRSSVDEALFVKSCRFHVSQKPFTCRDFEKDFLTIVGHLQQQATCTVEKPNKITQCGSTSQGRRSHHTWGECKKALSPKHTLVQDQGVHTGRPCFVCSECGKTFSLSVMFASRPLLRREEKREKGIHILRMWLSRHMQHSSWMETFIAPYICCY</sequence>
<keyword evidence="2" id="KW-0479">Metal-binding</keyword>
<feature type="domain" description="KRAB" evidence="12">
    <location>
        <begin position="14"/>
        <end position="91"/>
    </location>
</feature>
<dbReference type="PANTHER" id="PTHR23232">
    <property type="entry name" value="KRAB DOMAIN C2H2 ZINC FINGER"/>
    <property type="match status" value="1"/>
</dbReference>
<dbReference type="SMART" id="SM00349">
    <property type="entry name" value="KRAB"/>
    <property type="match status" value="1"/>
</dbReference>
<keyword evidence="7" id="KW-0238">DNA-binding</keyword>
<name>A0A455ACB9_PHYMC</name>
<dbReference type="GeneID" id="102974803"/>
<dbReference type="SUPFAM" id="SSF109640">
    <property type="entry name" value="KRAB domain (Kruppel-associated box)"/>
    <property type="match status" value="1"/>
</dbReference>
<dbReference type="InterPro" id="IPR036051">
    <property type="entry name" value="KRAB_dom_sf"/>
</dbReference>
<evidence type="ECO:0000313" key="13">
    <source>
        <dbReference type="Proteomes" id="UP000248484"/>
    </source>
</evidence>
<dbReference type="SUPFAM" id="SSF57667">
    <property type="entry name" value="beta-beta-alpha zinc fingers"/>
    <property type="match status" value="2"/>
</dbReference>
<keyword evidence="6" id="KW-0805">Transcription regulation</keyword>
<proteinExistence type="predicted"/>
<dbReference type="GO" id="GO:0006355">
    <property type="term" value="P:regulation of DNA-templated transcription"/>
    <property type="evidence" value="ECO:0007669"/>
    <property type="project" value="InterPro"/>
</dbReference>
<dbReference type="InterPro" id="IPR013087">
    <property type="entry name" value="Znf_C2H2_type"/>
</dbReference>
<accession>A0A455ACB9</accession>
<dbReference type="InterPro" id="IPR001909">
    <property type="entry name" value="KRAB"/>
</dbReference>
<feature type="domain" description="C2H2-type" evidence="11">
    <location>
        <begin position="118"/>
        <end position="145"/>
    </location>
</feature>
<protein>
    <submittedName>
        <fullName evidence="14">Zinc finger protein 211-like isoform X2</fullName>
    </submittedName>
</protein>
<dbReference type="GO" id="GO:0003677">
    <property type="term" value="F:DNA binding"/>
    <property type="evidence" value="ECO:0007669"/>
    <property type="project" value="UniProtKB-KW"/>
</dbReference>
<evidence type="ECO:0000256" key="8">
    <source>
        <dbReference type="ARBA" id="ARBA00023163"/>
    </source>
</evidence>
<evidence type="ECO:0000259" key="11">
    <source>
        <dbReference type="PROSITE" id="PS50157"/>
    </source>
</evidence>